<name>N8ZI13_9GAMM</name>
<comment type="caution">
    <text evidence="2">The sequence shown here is derived from an EMBL/GenBank/DDBJ whole genome shotgun (WGS) entry which is preliminary data.</text>
</comment>
<proteinExistence type="predicted"/>
<dbReference type="Proteomes" id="UP000013117">
    <property type="component" value="Unassembled WGS sequence"/>
</dbReference>
<keyword evidence="1" id="KW-0812">Transmembrane</keyword>
<feature type="transmembrane region" description="Helical" evidence="1">
    <location>
        <begin position="72"/>
        <end position="95"/>
    </location>
</feature>
<evidence type="ECO:0000313" key="2">
    <source>
        <dbReference type="EMBL" id="ENV33394.1"/>
    </source>
</evidence>
<keyword evidence="1" id="KW-1133">Transmembrane helix</keyword>
<protein>
    <submittedName>
        <fullName evidence="2">Uncharacterized protein</fullName>
    </submittedName>
</protein>
<feature type="transmembrane region" description="Helical" evidence="1">
    <location>
        <begin position="7"/>
        <end position="30"/>
    </location>
</feature>
<dbReference type="GeneID" id="84209748"/>
<dbReference type="AlphaFoldDB" id="N8ZI13"/>
<organism evidence="2 3">
    <name type="scientific">Acinetobacter gerneri DSM 14967 = CIP 107464 = MTCC 9824</name>
    <dbReference type="NCBI Taxonomy" id="1120926"/>
    <lineage>
        <taxon>Bacteria</taxon>
        <taxon>Pseudomonadati</taxon>
        <taxon>Pseudomonadota</taxon>
        <taxon>Gammaproteobacteria</taxon>
        <taxon>Moraxellales</taxon>
        <taxon>Moraxellaceae</taxon>
        <taxon>Acinetobacter</taxon>
    </lineage>
</organism>
<reference evidence="2 3" key="1">
    <citation type="submission" date="2013-02" db="EMBL/GenBank/DDBJ databases">
        <title>The Genome Sequence of Acinetobacter gerneri CIP 107464.</title>
        <authorList>
            <consortium name="The Broad Institute Genome Sequencing Platform"/>
            <consortium name="The Broad Institute Genome Sequencing Center for Infectious Disease"/>
            <person name="Cerqueira G."/>
            <person name="Feldgarden M."/>
            <person name="Courvalin P."/>
            <person name="Perichon B."/>
            <person name="Grillot-Courvalin C."/>
            <person name="Clermont D."/>
            <person name="Rocha E."/>
            <person name="Yoon E.-J."/>
            <person name="Nemec A."/>
            <person name="Walker B."/>
            <person name="Young S.K."/>
            <person name="Zeng Q."/>
            <person name="Gargeya S."/>
            <person name="Fitzgerald M."/>
            <person name="Haas B."/>
            <person name="Abouelleil A."/>
            <person name="Alvarado L."/>
            <person name="Arachchi H.M."/>
            <person name="Berlin A.M."/>
            <person name="Chapman S.B."/>
            <person name="Dewar J."/>
            <person name="Goldberg J."/>
            <person name="Griggs A."/>
            <person name="Gujja S."/>
            <person name="Hansen M."/>
            <person name="Howarth C."/>
            <person name="Imamovic A."/>
            <person name="Larimer J."/>
            <person name="McCowan C."/>
            <person name="Murphy C."/>
            <person name="Neiman D."/>
            <person name="Pearson M."/>
            <person name="Priest M."/>
            <person name="Roberts A."/>
            <person name="Saif S."/>
            <person name="Shea T."/>
            <person name="Sisk P."/>
            <person name="Sykes S."/>
            <person name="Wortman J."/>
            <person name="Nusbaum C."/>
            <person name="Birren B."/>
        </authorList>
    </citation>
    <scope>NUCLEOTIDE SEQUENCE [LARGE SCALE GENOMIC DNA]</scope>
    <source>
        <strain evidence="2 3">CIP 107464</strain>
    </source>
</reference>
<feature type="transmembrane region" description="Helical" evidence="1">
    <location>
        <begin position="42"/>
        <end position="60"/>
    </location>
</feature>
<keyword evidence="3" id="KW-1185">Reference proteome</keyword>
<sequence length="107" mass="12175">MKLNNTLAGFHLGIGLFYLCALIFVTLFTFLEKSWRTDIVSVVFYIIFIVIIALHFKAYVEVKKGSNLGRILTRILGTILLFGFPIGTLLGWLILSYANEDSWQTKI</sequence>
<evidence type="ECO:0000313" key="3">
    <source>
        <dbReference type="Proteomes" id="UP000013117"/>
    </source>
</evidence>
<keyword evidence="1" id="KW-0472">Membrane</keyword>
<gene>
    <name evidence="2" type="ORF">F960_02424</name>
</gene>
<dbReference type="HOGENOM" id="CLU_167342_0_0_6"/>
<evidence type="ECO:0000256" key="1">
    <source>
        <dbReference type="SAM" id="Phobius"/>
    </source>
</evidence>
<dbReference type="RefSeq" id="WP_004863888.1">
    <property type="nucleotide sequence ID" value="NZ_ASYY01000001.1"/>
</dbReference>
<accession>N8ZI13</accession>
<dbReference type="EMBL" id="APPN01000069">
    <property type="protein sequence ID" value="ENV33394.1"/>
    <property type="molecule type" value="Genomic_DNA"/>
</dbReference>